<dbReference type="Proteomes" id="UP001497522">
    <property type="component" value="Chromosome 1"/>
</dbReference>
<protein>
    <submittedName>
        <fullName evidence="2">Uncharacterized protein</fullName>
    </submittedName>
</protein>
<evidence type="ECO:0000256" key="1">
    <source>
        <dbReference type="SAM" id="MobiDB-lite"/>
    </source>
</evidence>
<dbReference type="EMBL" id="OZ023702">
    <property type="protein sequence ID" value="CAK9858536.1"/>
    <property type="molecule type" value="Genomic_DNA"/>
</dbReference>
<dbReference type="EMBL" id="OZ023702">
    <property type="protein sequence ID" value="CAK9858554.1"/>
    <property type="molecule type" value="Genomic_DNA"/>
</dbReference>
<reference evidence="2 4" key="1">
    <citation type="submission" date="2024-03" db="EMBL/GenBank/DDBJ databases">
        <authorList>
            <consortium name="ELIXIR-Norway"/>
            <consortium name="Elixir Norway"/>
        </authorList>
    </citation>
    <scope>NUCLEOTIDE SEQUENCE [LARGE SCALE GENOMIC DNA]</scope>
</reference>
<evidence type="ECO:0000313" key="4">
    <source>
        <dbReference type="Proteomes" id="UP001497522"/>
    </source>
</evidence>
<evidence type="ECO:0000313" key="3">
    <source>
        <dbReference type="EMBL" id="CAK9858554.1"/>
    </source>
</evidence>
<organism evidence="2 4">
    <name type="scientific">Sphagnum jensenii</name>
    <dbReference type="NCBI Taxonomy" id="128206"/>
    <lineage>
        <taxon>Eukaryota</taxon>
        <taxon>Viridiplantae</taxon>
        <taxon>Streptophyta</taxon>
        <taxon>Embryophyta</taxon>
        <taxon>Bryophyta</taxon>
        <taxon>Sphagnophytina</taxon>
        <taxon>Sphagnopsida</taxon>
        <taxon>Sphagnales</taxon>
        <taxon>Sphagnaceae</taxon>
        <taxon>Sphagnum</taxon>
    </lineage>
</organism>
<evidence type="ECO:0000313" key="2">
    <source>
        <dbReference type="EMBL" id="CAK9858536.1"/>
    </source>
</evidence>
<feature type="region of interest" description="Disordered" evidence="1">
    <location>
        <begin position="1"/>
        <end position="54"/>
    </location>
</feature>
<keyword evidence="4" id="KW-1185">Reference proteome</keyword>
<accession>A0ABP1A7Q7</accession>
<sequence length="85" mass="9828">MTQALNVEEHSGSLVECETGANKERANNQGRNPQAANFWQPIHTQRKWHPVRSERPERRECLCARWVHTDQGPLESGKPKLERTI</sequence>
<name>A0ABP1A7Q7_9BRYO</name>
<feature type="compositionally biased region" description="Polar residues" evidence="1">
    <location>
        <begin position="27"/>
        <end position="37"/>
    </location>
</feature>
<gene>
    <name evidence="2" type="ORF">CSSPJE1EN2_LOCUS1531</name>
    <name evidence="3" type="ORF">CSSPJE1EN2_LOCUS1549</name>
</gene>
<proteinExistence type="predicted"/>